<comment type="domain">
    <text evidence="11">The middle region has homology to RecA with ATPase motifs including the RadA KNRFG motif, while the C-terminus is homologous to Lon protease.</text>
</comment>
<keyword evidence="8 11" id="KW-0346">Stress response</keyword>
<dbReference type="RefSeq" id="WP_092593321.1">
    <property type="nucleotide sequence ID" value="NZ_FMWL01000028.1"/>
</dbReference>
<keyword evidence="2 11" id="KW-0547">Nucleotide-binding</keyword>
<keyword evidence="16" id="KW-1185">Reference proteome</keyword>
<dbReference type="Gene3D" id="3.30.230.10">
    <property type="match status" value="1"/>
</dbReference>
<dbReference type="FunFam" id="3.40.50.300:FF:000050">
    <property type="entry name" value="DNA repair protein RadA"/>
    <property type="match status" value="1"/>
</dbReference>
<feature type="region of interest" description="Lon-protease-like" evidence="11">
    <location>
        <begin position="352"/>
        <end position="456"/>
    </location>
</feature>
<keyword evidence="9 11" id="KW-0238">DNA-binding</keyword>
<dbReference type="PANTHER" id="PTHR32472:SF10">
    <property type="entry name" value="DNA REPAIR PROTEIN RADA-LIKE PROTEIN"/>
    <property type="match status" value="1"/>
</dbReference>
<keyword evidence="6 13" id="KW-0862">Zinc</keyword>
<sequence>MSKNKTIHVCQNCGAQSPKWVGRCGECGAWNSYVEEHIRAETPKAASQGRISDSAKPIRLIDVSVDREDRYSTGISELDSVLGGGVVRGSLVLVGGDPGIGKSTMLIQMADKISVSRKSVLYVSGEESVKQTKLRADRIDVRSESLYIISENDLEVILSTVEALHPEVLIIDSIQTMFRADIQSAPGSVSQVRECTASLMKTAKREGLSTFIVGHVTKSGAIAGPKVLEHMVDTVLYFEGERYNTYRLLRSVKNRFGSTNEIGVFEMTNEGLVGVSNPSRLFISEKREESSGSVIVGTMEGTRPMLVEIQALVCQSGFSAPRRTAIGVDYNKVIMLIAVLEKKIGMQLQDQDSYINVVGGIRIDEPAADLGIIVAIASSFKNAVINPEMMFFGEVGLTGEVRNVAHVQSRISEGRKLGFKTFVIPAGNLTGLDKQAPGIEIIGVRTVEEALDATLR</sequence>
<dbReference type="GO" id="GO:0005829">
    <property type="term" value="C:cytosol"/>
    <property type="evidence" value="ECO:0007669"/>
    <property type="project" value="TreeGrafter"/>
</dbReference>
<dbReference type="Pfam" id="PF18073">
    <property type="entry name" value="Zn_ribbon_LapB"/>
    <property type="match status" value="1"/>
</dbReference>
<dbReference type="OrthoDB" id="9803906at2"/>
<dbReference type="Gene3D" id="3.40.50.300">
    <property type="entry name" value="P-loop containing nucleotide triphosphate hydrolases"/>
    <property type="match status" value="1"/>
</dbReference>
<dbReference type="SUPFAM" id="SSF52540">
    <property type="entry name" value="P-loop containing nucleoside triphosphate hydrolases"/>
    <property type="match status" value="1"/>
</dbReference>
<dbReference type="EMBL" id="FMWL01000028">
    <property type="protein sequence ID" value="SCZ81979.1"/>
    <property type="molecule type" value="Genomic_DNA"/>
</dbReference>
<dbReference type="AlphaFoldDB" id="A0A1G5S8P4"/>
<dbReference type="InterPro" id="IPR027417">
    <property type="entry name" value="P-loop_NTPase"/>
</dbReference>
<dbReference type="NCBIfam" id="TIGR00416">
    <property type="entry name" value="sms"/>
    <property type="match status" value="1"/>
</dbReference>
<dbReference type="InterPro" id="IPR014721">
    <property type="entry name" value="Ribsml_uS5_D2-typ_fold_subgr"/>
</dbReference>
<dbReference type="HAMAP" id="MF_01498">
    <property type="entry name" value="RadA_bact"/>
    <property type="match status" value="1"/>
</dbReference>
<dbReference type="Pfam" id="PF13481">
    <property type="entry name" value="AAA_25"/>
    <property type="match status" value="1"/>
</dbReference>
<feature type="domain" description="AAA+ ATPase" evidence="14">
    <location>
        <begin position="88"/>
        <end position="242"/>
    </location>
</feature>
<keyword evidence="5" id="KW-0378">Hydrolase</keyword>
<evidence type="ECO:0000256" key="5">
    <source>
        <dbReference type="ARBA" id="ARBA00022801"/>
    </source>
</evidence>
<evidence type="ECO:0000256" key="7">
    <source>
        <dbReference type="ARBA" id="ARBA00022840"/>
    </source>
</evidence>
<keyword evidence="10 11" id="KW-0234">DNA repair</keyword>
<dbReference type="GO" id="GO:0003684">
    <property type="term" value="F:damaged DNA binding"/>
    <property type="evidence" value="ECO:0007669"/>
    <property type="project" value="InterPro"/>
</dbReference>
<evidence type="ECO:0000256" key="10">
    <source>
        <dbReference type="ARBA" id="ARBA00023204"/>
    </source>
</evidence>
<evidence type="ECO:0000313" key="16">
    <source>
        <dbReference type="Proteomes" id="UP000199208"/>
    </source>
</evidence>
<name>A0A1G5S8P4_9FIRM</name>
<evidence type="ECO:0000259" key="14">
    <source>
        <dbReference type="SMART" id="SM00382"/>
    </source>
</evidence>
<dbReference type="InterPro" id="IPR020568">
    <property type="entry name" value="Ribosomal_Su5_D2-typ_SF"/>
</dbReference>
<feature type="short sequence motif" description="RadA KNRFG motif" evidence="11">
    <location>
        <begin position="253"/>
        <end position="257"/>
    </location>
</feature>
<gene>
    <name evidence="11" type="primary">radA</name>
    <name evidence="15" type="ORF">SAMN03080599_03232</name>
</gene>
<dbReference type="InterPro" id="IPR041166">
    <property type="entry name" value="Rubredoxin_2"/>
</dbReference>
<dbReference type="GO" id="GO:0008270">
    <property type="term" value="F:zinc ion binding"/>
    <property type="evidence" value="ECO:0007669"/>
    <property type="project" value="UniProtKB-KW"/>
</dbReference>
<evidence type="ECO:0000256" key="11">
    <source>
        <dbReference type="HAMAP-Rule" id="MF_01498"/>
    </source>
</evidence>
<dbReference type="GO" id="GO:0016787">
    <property type="term" value="F:hydrolase activity"/>
    <property type="evidence" value="ECO:0007669"/>
    <property type="project" value="UniProtKB-KW"/>
</dbReference>
<dbReference type="Proteomes" id="UP000199208">
    <property type="component" value="Unassembled WGS sequence"/>
</dbReference>
<dbReference type="PRINTS" id="PR01874">
    <property type="entry name" value="DNAREPAIRADA"/>
</dbReference>
<evidence type="ECO:0000313" key="15">
    <source>
        <dbReference type="EMBL" id="SCZ81979.1"/>
    </source>
</evidence>
<organism evidence="15 16">
    <name type="scientific">Acidaminobacter hydrogenoformans DSM 2784</name>
    <dbReference type="NCBI Taxonomy" id="1120920"/>
    <lineage>
        <taxon>Bacteria</taxon>
        <taxon>Bacillati</taxon>
        <taxon>Bacillota</taxon>
        <taxon>Clostridia</taxon>
        <taxon>Peptostreptococcales</taxon>
        <taxon>Acidaminobacteraceae</taxon>
        <taxon>Acidaminobacter</taxon>
    </lineage>
</organism>
<keyword evidence="3 11" id="KW-0227">DNA damage</keyword>
<evidence type="ECO:0000256" key="6">
    <source>
        <dbReference type="ARBA" id="ARBA00022833"/>
    </source>
</evidence>
<protein>
    <recommendedName>
        <fullName evidence="11 12">DNA repair protein RadA</fullName>
    </recommendedName>
</protein>
<evidence type="ECO:0000256" key="3">
    <source>
        <dbReference type="ARBA" id="ARBA00022763"/>
    </source>
</evidence>
<dbReference type="SMART" id="SM00382">
    <property type="entry name" value="AAA"/>
    <property type="match status" value="1"/>
</dbReference>
<evidence type="ECO:0000256" key="2">
    <source>
        <dbReference type="ARBA" id="ARBA00022741"/>
    </source>
</evidence>
<accession>A0A1G5S8P4</accession>
<dbReference type="GO" id="GO:0000725">
    <property type="term" value="P:recombinational repair"/>
    <property type="evidence" value="ECO:0007669"/>
    <property type="project" value="UniProtKB-UniRule"/>
</dbReference>
<dbReference type="InterPro" id="IPR003593">
    <property type="entry name" value="AAA+_ATPase"/>
</dbReference>
<evidence type="ECO:0000256" key="1">
    <source>
        <dbReference type="ARBA" id="ARBA00022723"/>
    </source>
</evidence>
<keyword evidence="4 13" id="KW-0863">Zinc-finger</keyword>
<dbReference type="CDD" id="cd01121">
    <property type="entry name" value="RadA_SMS_N"/>
    <property type="match status" value="1"/>
</dbReference>
<dbReference type="PANTHER" id="PTHR32472">
    <property type="entry name" value="DNA REPAIR PROTEIN RADA"/>
    <property type="match status" value="1"/>
</dbReference>
<proteinExistence type="inferred from homology"/>
<feature type="binding site" evidence="11">
    <location>
        <begin position="96"/>
        <end position="103"/>
    </location>
    <ligand>
        <name>ATP</name>
        <dbReference type="ChEBI" id="CHEBI:30616"/>
    </ligand>
</feature>
<reference evidence="15 16" key="1">
    <citation type="submission" date="2016-10" db="EMBL/GenBank/DDBJ databases">
        <authorList>
            <person name="de Groot N.N."/>
        </authorList>
    </citation>
    <scope>NUCLEOTIDE SEQUENCE [LARGE SCALE GENOMIC DNA]</scope>
    <source>
        <strain evidence="15 16">DSM 2784</strain>
    </source>
</reference>
<comment type="similarity">
    <text evidence="11 13">Belongs to the RecA family. RadA subfamily.</text>
</comment>
<keyword evidence="7 11" id="KW-0067">ATP-binding</keyword>
<comment type="function">
    <text evidence="13">DNA-dependent ATPase involved in processing of recombination intermediates, plays a role in repairing DNA breaks. Stimulates the branch migration of RecA-mediated strand transfer reactions, allowing the 3' invading strand to extend heteroduplex DNA faster. Binds ssDNA in the presence of ADP but not other nucleotides, has ATPase activity that is stimulated by ssDNA and various branched DNA structures, but inhibited by SSB. Does not have RecA's homology-searching function.</text>
</comment>
<dbReference type="InterPro" id="IPR004504">
    <property type="entry name" value="DNA_repair_RadA"/>
</dbReference>
<evidence type="ECO:0000256" key="4">
    <source>
        <dbReference type="ARBA" id="ARBA00022771"/>
    </source>
</evidence>
<dbReference type="SUPFAM" id="SSF54211">
    <property type="entry name" value="Ribosomal protein S5 domain 2-like"/>
    <property type="match status" value="1"/>
</dbReference>
<evidence type="ECO:0000256" key="12">
    <source>
        <dbReference type="NCBIfam" id="TIGR00416"/>
    </source>
</evidence>
<dbReference type="GO" id="GO:0005524">
    <property type="term" value="F:ATP binding"/>
    <property type="evidence" value="ECO:0007669"/>
    <property type="project" value="UniProtKB-UniRule"/>
</dbReference>
<evidence type="ECO:0000256" key="8">
    <source>
        <dbReference type="ARBA" id="ARBA00023016"/>
    </source>
</evidence>
<comment type="function">
    <text evidence="11">Plays a role in repairing double-strand DNA breaks, probably involving stabilizing or processing branched DNA or blocked replication forks.</text>
</comment>
<keyword evidence="1 11" id="KW-0479">Metal-binding</keyword>
<evidence type="ECO:0000256" key="13">
    <source>
        <dbReference type="RuleBase" id="RU003555"/>
    </source>
</evidence>
<dbReference type="Pfam" id="PF13541">
    <property type="entry name" value="ChlI"/>
    <property type="match status" value="1"/>
</dbReference>
<evidence type="ECO:0000256" key="9">
    <source>
        <dbReference type="ARBA" id="ARBA00023125"/>
    </source>
</evidence>
<dbReference type="STRING" id="1120920.SAMN03080599_03232"/>